<sequence>MITEFGKFIRKLRIDETVTLRKMADDLELSPAYLSSVETGKKKITDNYLDAVLSYFQLSGEAAIEAKHLAAISQKELTMSLEKANQKQKSSAVMFARRLNTLTDDEIEKLNLLLEK</sequence>
<gene>
    <name evidence="2" type="ORF">DKW60_11900</name>
</gene>
<dbReference type="CDD" id="cd00093">
    <property type="entry name" value="HTH_XRE"/>
    <property type="match status" value="1"/>
</dbReference>
<dbReference type="PROSITE" id="PS50943">
    <property type="entry name" value="HTH_CROC1"/>
    <property type="match status" value="1"/>
</dbReference>
<feature type="domain" description="HTH cro/C1-type" evidence="1">
    <location>
        <begin position="9"/>
        <end position="63"/>
    </location>
</feature>
<accession>A0A317CHL8</accession>
<dbReference type="Pfam" id="PF13560">
    <property type="entry name" value="HTH_31"/>
    <property type="match status" value="1"/>
</dbReference>
<proteinExistence type="predicted"/>
<dbReference type="RefSeq" id="WP_109837873.1">
    <property type="nucleotide sequence ID" value="NZ_QGKM01000030.1"/>
</dbReference>
<evidence type="ECO:0000313" key="3">
    <source>
        <dbReference type="Proteomes" id="UP000245539"/>
    </source>
</evidence>
<organism evidence="2 3">
    <name type="scientific">Leucothrix pacifica</name>
    <dbReference type="NCBI Taxonomy" id="1247513"/>
    <lineage>
        <taxon>Bacteria</taxon>
        <taxon>Pseudomonadati</taxon>
        <taxon>Pseudomonadota</taxon>
        <taxon>Gammaproteobacteria</taxon>
        <taxon>Thiotrichales</taxon>
        <taxon>Thiotrichaceae</taxon>
        <taxon>Leucothrix</taxon>
    </lineage>
</organism>
<evidence type="ECO:0000313" key="2">
    <source>
        <dbReference type="EMBL" id="PWQ96903.1"/>
    </source>
</evidence>
<dbReference type="SUPFAM" id="SSF47413">
    <property type="entry name" value="lambda repressor-like DNA-binding domains"/>
    <property type="match status" value="1"/>
</dbReference>
<dbReference type="GO" id="GO:0003677">
    <property type="term" value="F:DNA binding"/>
    <property type="evidence" value="ECO:0007669"/>
    <property type="project" value="InterPro"/>
</dbReference>
<dbReference type="InterPro" id="IPR010982">
    <property type="entry name" value="Lambda_DNA-bd_dom_sf"/>
</dbReference>
<protein>
    <submittedName>
        <fullName evidence="2">XRE family transcriptional regulator</fullName>
    </submittedName>
</protein>
<evidence type="ECO:0000259" key="1">
    <source>
        <dbReference type="PROSITE" id="PS50943"/>
    </source>
</evidence>
<dbReference type="Gene3D" id="1.10.260.40">
    <property type="entry name" value="lambda repressor-like DNA-binding domains"/>
    <property type="match status" value="1"/>
</dbReference>
<keyword evidence="3" id="KW-1185">Reference proteome</keyword>
<dbReference type="EMBL" id="QGKM01000030">
    <property type="protein sequence ID" value="PWQ96903.1"/>
    <property type="molecule type" value="Genomic_DNA"/>
</dbReference>
<dbReference type="SMART" id="SM00530">
    <property type="entry name" value="HTH_XRE"/>
    <property type="match status" value="1"/>
</dbReference>
<dbReference type="AlphaFoldDB" id="A0A317CHL8"/>
<reference evidence="2 3" key="1">
    <citation type="submission" date="2018-05" db="EMBL/GenBank/DDBJ databases">
        <title>Leucothrix arctica sp. nov., isolated from Arctic seawater.</title>
        <authorList>
            <person name="Choi A."/>
            <person name="Baek K."/>
        </authorList>
    </citation>
    <scope>NUCLEOTIDE SEQUENCE [LARGE SCALE GENOMIC DNA]</scope>
    <source>
        <strain evidence="2 3">JCM 18388</strain>
    </source>
</reference>
<name>A0A317CHL8_9GAMM</name>
<dbReference type="InterPro" id="IPR001387">
    <property type="entry name" value="Cro/C1-type_HTH"/>
</dbReference>
<comment type="caution">
    <text evidence="2">The sequence shown here is derived from an EMBL/GenBank/DDBJ whole genome shotgun (WGS) entry which is preliminary data.</text>
</comment>
<dbReference type="Proteomes" id="UP000245539">
    <property type="component" value="Unassembled WGS sequence"/>
</dbReference>
<dbReference type="OrthoDB" id="5772764at2"/>